<accession>A0A3P7P6W3</accession>
<evidence type="ECO:0000259" key="2">
    <source>
        <dbReference type="PROSITE" id="PS51898"/>
    </source>
</evidence>
<dbReference type="KEGG" id="cbar:PATL70BA_3343"/>
<dbReference type="AlphaFoldDB" id="A0A3P7P6W3"/>
<evidence type="ECO:0000313" key="4">
    <source>
        <dbReference type="Proteomes" id="UP000279029"/>
    </source>
</evidence>
<gene>
    <name evidence="3" type="ORF">PATL70BA_3343</name>
</gene>
<dbReference type="InterPro" id="IPR002104">
    <property type="entry name" value="Integrase_catalytic"/>
</dbReference>
<dbReference type="EMBL" id="LR130778">
    <property type="protein sequence ID" value="VDN49270.1"/>
    <property type="molecule type" value="Genomic_DNA"/>
</dbReference>
<dbReference type="RefSeq" id="WP_125138265.1">
    <property type="nucleotide sequence ID" value="NZ_LR130778.1"/>
</dbReference>
<dbReference type="Pfam" id="PF00589">
    <property type="entry name" value="Phage_integrase"/>
    <property type="match status" value="1"/>
</dbReference>
<dbReference type="InterPro" id="IPR011010">
    <property type="entry name" value="DNA_brk_join_enz"/>
</dbReference>
<organism evidence="3 4">
    <name type="scientific">Petrocella atlantisensis</name>
    <dbReference type="NCBI Taxonomy" id="2173034"/>
    <lineage>
        <taxon>Bacteria</taxon>
        <taxon>Bacillati</taxon>
        <taxon>Bacillota</taxon>
        <taxon>Clostridia</taxon>
        <taxon>Lachnospirales</taxon>
        <taxon>Vallitaleaceae</taxon>
        <taxon>Petrocella</taxon>
    </lineage>
</organism>
<name>A0A3P7P6W3_9FIRM</name>
<dbReference type="OrthoDB" id="9766545at2"/>
<keyword evidence="1" id="KW-0233">DNA recombination</keyword>
<keyword evidence="4" id="KW-1185">Reference proteome</keyword>
<dbReference type="SUPFAM" id="SSF56349">
    <property type="entry name" value="DNA breaking-rejoining enzymes"/>
    <property type="match status" value="1"/>
</dbReference>
<feature type="domain" description="Tyr recombinase" evidence="2">
    <location>
        <begin position="108"/>
        <end position="253"/>
    </location>
</feature>
<dbReference type="Gene3D" id="1.10.443.10">
    <property type="entry name" value="Intergrase catalytic core"/>
    <property type="match status" value="1"/>
</dbReference>
<protein>
    <recommendedName>
        <fullName evidence="2">Tyr recombinase domain-containing protein</fullName>
    </recommendedName>
</protein>
<dbReference type="GO" id="GO:0006310">
    <property type="term" value="P:DNA recombination"/>
    <property type="evidence" value="ECO:0007669"/>
    <property type="project" value="UniProtKB-KW"/>
</dbReference>
<reference evidence="3 4" key="1">
    <citation type="submission" date="2018-09" db="EMBL/GenBank/DDBJ databases">
        <authorList>
            <person name="Postec A."/>
        </authorList>
    </citation>
    <scope>NUCLEOTIDE SEQUENCE [LARGE SCALE GENOMIC DNA]</scope>
    <source>
        <strain evidence="3">70B-A</strain>
    </source>
</reference>
<dbReference type="InterPro" id="IPR013762">
    <property type="entry name" value="Integrase-like_cat_sf"/>
</dbReference>
<proteinExistence type="predicted"/>
<evidence type="ECO:0000313" key="3">
    <source>
        <dbReference type="EMBL" id="VDN49270.1"/>
    </source>
</evidence>
<dbReference type="GO" id="GO:0015074">
    <property type="term" value="P:DNA integration"/>
    <property type="evidence" value="ECO:0007669"/>
    <property type="project" value="InterPro"/>
</dbReference>
<dbReference type="GO" id="GO:0003677">
    <property type="term" value="F:DNA binding"/>
    <property type="evidence" value="ECO:0007669"/>
    <property type="project" value="InterPro"/>
</dbReference>
<dbReference type="Proteomes" id="UP000279029">
    <property type="component" value="Chromosome"/>
</dbReference>
<evidence type="ECO:0000256" key="1">
    <source>
        <dbReference type="ARBA" id="ARBA00023172"/>
    </source>
</evidence>
<dbReference type="PROSITE" id="PS51898">
    <property type="entry name" value="TYR_RECOMBINASE"/>
    <property type="match status" value="1"/>
</dbReference>
<sequence length="253" mass="29847">MSENKLFSGPLALHLQGMLIEKRNLGYKYKEQERLMGVLDEMSKSFDCTKGLTKELCLSFVKRDPNWHQSTQESRVALIRVLSKYMIRHGISAYILDVSNVTKQYENFKPYIFTHDEINDIFCAADNIKPHASRTHIFYPTILRIQYSCGLRISETLGLRMKDVDFKNKILHVKNAKNNKDRDVPFSESVAEYMHWYNKKSIRYISEMNIFLKVTEEQVIMKKRQLIIIFMIFFLNVALNQEDVNMVDHIYIT</sequence>